<accession>A0A1F6XBP4</accession>
<keyword evidence="1" id="KW-0472">Membrane</keyword>
<dbReference type="Proteomes" id="UP000179381">
    <property type="component" value="Unassembled WGS sequence"/>
</dbReference>
<feature type="transmembrane region" description="Helical" evidence="1">
    <location>
        <begin position="67"/>
        <end position="89"/>
    </location>
</feature>
<feature type="transmembrane region" description="Helical" evidence="1">
    <location>
        <begin position="201"/>
        <end position="218"/>
    </location>
</feature>
<evidence type="ECO:0000313" key="2">
    <source>
        <dbReference type="EMBL" id="OGI91537.1"/>
    </source>
</evidence>
<keyword evidence="1" id="KW-0812">Transmembrane</keyword>
<name>A0A1F6XBP4_9BACT</name>
<dbReference type="EMBL" id="MFVH01000027">
    <property type="protein sequence ID" value="OGI91537.1"/>
    <property type="molecule type" value="Genomic_DNA"/>
</dbReference>
<protein>
    <submittedName>
        <fullName evidence="2">Uncharacterized protein</fullName>
    </submittedName>
</protein>
<feature type="transmembrane region" description="Helical" evidence="1">
    <location>
        <begin position="35"/>
        <end position="55"/>
    </location>
</feature>
<comment type="caution">
    <text evidence="2">The sequence shown here is derived from an EMBL/GenBank/DDBJ whole genome shotgun (WGS) entry which is preliminary data.</text>
</comment>
<gene>
    <name evidence="2" type="ORF">A2933_01440</name>
</gene>
<organism evidence="2 3">
    <name type="scientific">Candidatus Nomurabacteria bacterium RIFCSPLOWO2_01_FULL_46_18</name>
    <dbReference type="NCBI Taxonomy" id="1801783"/>
    <lineage>
        <taxon>Bacteria</taxon>
        <taxon>Candidatus Nomuraibacteriota</taxon>
    </lineage>
</organism>
<dbReference type="InterPro" id="IPR011990">
    <property type="entry name" value="TPR-like_helical_dom_sf"/>
</dbReference>
<feature type="transmembrane region" description="Helical" evidence="1">
    <location>
        <begin position="386"/>
        <end position="419"/>
    </location>
</feature>
<keyword evidence="1" id="KW-1133">Transmembrane helix</keyword>
<feature type="transmembrane region" description="Helical" evidence="1">
    <location>
        <begin position="224"/>
        <end position="242"/>
    </location>
</feature>
<feature type="transmembrane region" description="Helical" evidence="1">
    <location>
        <begin position="439"/>
        <end position="458"/>
    </location>
</feature>
<evidence type="ECO:0000313" key="3">
    <source>
        <dbReference type="Proteomes" id="UP000179381"/>
    </source>
</evidence>
<proteinExistence type="predicted"/>
<reference evidence="2 3" key="1">
    <citation type="journal article" date="2016" name="Nat. Commun.">
        <title>Thousands of microbial genomes shed light on interconnected biogeochemical processes in an aquifer system.</title>
        <authorList>
            <person name="Anantharaman K."/>
            <person name="Brown C.T."/>
            <person name="Hug L.A."/>
            <person name="Sharon I."/>
            <person name="Castelle C.J."/>
            <person name="Probst A.J."/>
            <person name="Thomas B.C."/>
            <person name="Singh A."/>
            <person name="Wilkins M.J."/>
            <person name="Karaoz U."/>
            <person name="Brodie E.L."/>
            <person name="Williams K.H."/>
            <person name="Hubbard S.S."/>
            <person name="Banfield J.F."/>
        </authorList>
    </citation>
    <scope>NUCLEOTIDE SEQUENCE [LARGE SCALE GENOMIC DNA]</scope>
</reference>
<dbReference type="SUPFAM" id="SSF48452">
    <property type="entry name" value="TPR-like"/>
    <property type="match status" value="1"/>
</dbReference>
<dbReference type="AlphaFoldDB" id="A0A1F6XBP4"/>
<feature type="transmembrane region" description="Helical" evidence="1">
    <location>
        <begin position="345"/>
        <end position="366"/>
    </location>
</feature>
<feature type="transmembrane region" description="Helical" evidence="1">
    <location>
        <begin position="171"/>
        <end position="189"/>
    </location>
</feature>
<feature type="transmembrane region" description="Helical" evidence="1">
    <location>
        <begin position="254"/>
        <end position="274"/>
    </location>
</feature>
<sequence>MWSNILDRISFWSLFATLALLPVFFLPFTKIPIEIGKGLLLIVGLAISVIFYLAARFSDGKIILPKSWTLVAGGGVVLAILLSALFSSAREMSFFGTMFDVGTFWFIFAGFLLMFLVSIVFRSPDHARKILWGIIIVSGVVLIFQFLRLFAPSVLSFGVLAEKTDNFLGSWNALGFWAGFTAILSLLIIEFFQATKAIKWLLVGLIALSLFFVFLISFPLIWGLLGFFALLVFIYKISFFAGVREKKNFPAGSLTIMVLSLLFFTSGQFIAGLLPNYLRLPNTEVRPSFSSTALVAKSSLTRDPILGLGPNRFGDAWAMHRPAKINNTPYWNTIFDSGVGMFPTFFATTGLVGILAWLLFFVLFIIHGGRSLLESLKDGLKAEELVFFVAPLFLFIASFFYPTGSVIFLFAMATTGIFIGLSSPNKTEGWSFFEDPRKSFFFILLLVVAIVGSVAFSFKYLERFASVSYFGRALAATNISAAETSIQRAVSLSPNDLYWRTYAQVYLLKLNTLVNETSLSQEEQVELQRTLREAVNGATSATVYNRENFINFQTLGAVYDTLGSFGVPSAYGKAIEAYQAAEKLNPLNPAIKLALSRDNLAFGKIEEAKSYADRALSLKADYIDALVALSQIARADNNLSEAIRYAEGALTLAPGDEDLTQYLDSLKSASNPKEEKR</sequence>
<feature type="transmembrane region" description="Helical" evidence="1">
    <location>
        <begin position="130"/>
        <end position="151"/>
    </location>
</feature>
<evidence type="ECO:0000256" key="1">
    <source>
        <dbReference type="SAM" id="Phobius"/>
    </source>
</evidence>
<dbReference type="Gene3D" id="1.25.40.10">
    <property type="entry name" value="Tetratricopeptide repeat domain"/>
    <property type="match status" value="2"/>
</dbReference>
<feature type="transmembrane region" description="Helical" evidence="1">
    <location>
        <begin position="101"/>
        <end position="121"/>
    </location>
</feature>